<evidence type="ECO:0000313" key="2">
    <source>
        <dbReference type="Proteomes" id="UP000015106"/>
    </source>
</evidence>
<evidence type="ECO:0000313" key="1">
    <source>
        <dbReference type="EnsemblPlants" id="TuG1812S0000023400.01.T01"/>
    </source>
</evidence>
<dbReference type="Proteomes" id="UP000015106">
    <property type="component" value="Unassembled WGS sequence"/>
</dbReference>
<reference evidence="2" key="1">
    <citation type="journal article" date="2013" name="Nature">
        <title>Draft genome of the wheat A-genome progenitor Triticum urartu.</title>
        <authorList>
            <person name="Ling H.Q."/>
            <person name="Zhao S."/>
            <person name="Liu D."/>
            <person name="Wang J."/>
            <person name="Sun H."/>
            <person name="Zhang C."/>
            <person name="Fan H."/>
            <person name="Li D."/>
            <person name="Dong L."/>
            <person name="Tao Y."/>
            <person name="Gao C."/>
            <person name="Wu H."/>
            <person name="Li Y."/>
            <person name="Cui Y."/>
            <person name="Guo X."/>
            <person name="Zheng S."/>
            <person name="Wang B."/>
            <person name="Yu K."/>
            <person name="Liang Q."/>
            <person name="Yang W."/>
            <person name="Lou X."/>
            <person name="Chen J."/>
            <person name="Feng M."/>
            <person name="Jian J."/>
            <person name="Zhang X."/>
            <person name="Luo G."/>
            <person name="Jiang Y."/>
            <person name="Liu J."/>
            <person name="Wang Z."/>
            <person name="Sha Y."/>
            <person name="Zhang B."/>
            <person name="Wu H."/>
            <person name="Tang D."/>
            <person name="Shen Q."/>
            <person name="Xue P."/>
            <person name="Zou S."/>
            <person name="Wang X."/>
            <person name="Liu X."/>
            <person name="Wang F."/>
            <person name="Yang Y."/>
            <person name="An X."/>
            <person name="Dong Z."/>
            <person name="Zhang K."/>
            <person name="Zhang X."/>
            <person name="Luo M.C."/>
            <person name="Dvorak J."/>
            <person name="Tong Y."/>
            <person name="Wang J."/>
            <person name="Yang H."/>
            <person name="Li Z."/>
            <person name="Wang D."/>
            <person name="Zhang A."/>
            <person name="Wang J."/>
        </authorList>
    </citation>
    <scope>NUCLEOTIDE SEQUENCE</scope>
    <source>
        <strain evidence="2">cv. G1812</strain>
    </source>
</reference>
<reference evidence="1" key="2">
    <citation type="submission" date="2022-06" db="UniProtKB">
        <authorList>
            <consortium name="EnsemblPlants"/>
        </authorList>
    </citation>
    <scope>IDENTIFICATION</scope>
</reference>
<dbReference type="AlphaFoldDB" id="A0A8R7R5I5"/>
<sequence length="159" mass="18197">MYINMVGDLGSDAAPRARDRGAELTAGGRVILQLTAKNHIRMHLMSPPRELHKFETTSRTCIQAFWSATSKLPEQDSWESGMSSRRAVQCQVRQRKENIRQGVRRLRRLHQSTQLTNTRLPLAWLALYVHFGLQVAFLRCLKISCTDRAPPEVRLISCQ</sequence>
<keyword evidence="2" id="KW-1185">Reference proteome</keyword>
<name>A0A8R7R5I5_TRIUA</name>
<accession>A0A8R7R5I5</accession>
<proteinExistence type="predicted"/>
<organism evidence="1 2">
    <name type="scientific">Triticum urartu</name>
    <name type="common">Red wild einkorn</name>
    <name type="synonym">Crithodium urartu</name>
    <dbReference type="NCBI Taxonomy" id="4572"/>
    <lineage>
        <taxon>Eukaryota</taxon>
        <taxon>Viridiplantae</taxon>
        <taxon>Streptophyta</taxon>
        <taxon>Embryophyta</taxon>
        <taxon>Tracheophyta</taxon>
        <taxon>Spermatophyta</taxon>
        <taxon>Magnoliopsida</taxon>
        <taxon>Liliopsida</taxon>
        <taxon>Poales</taxon>
        <taxon>Poaceae</taxon>
        <taxon>BOP clade</taxon>
        <taxon>Pooideae</taxon>
        <taxon>Triticodae</taxon>
        <taxon>Triticeae</taxon>
        <taxon>Triticinae</taxon>
        <taxon>Triticum</taxon>
    </lineage>
</organism>
<dbReference type="Gramene" id="TuG1812S0000023400.01.T01">
    <property type="protein sequence ID" value="TuG1812S0000023400.01.T01"/>
    <property type="gene ID" value="TuG1812S0000023400.01"/>
</dbReference>
<dbReference type="EnsemblPlants" id="TuG1812S0000023400.01.T01">
    <property type="protein sequence ID" value="TuG1812S0000023400.01.T01"/>
    <property type="gene ID" value="TuG1812S0000023400.01"/>
</dbReference>
<protein>
    <submittedName>
        <fullName evidence="1">Uncharacterized protein</fullName>
    </submittedName>
</protein>